<dbReference type="Proteomes" id="UP000273675">
    <property type="component" value="Unassembled WGS sequence"/>
</dbReference>
<dbReference type="EMBL" id="RBIM01000007">
    <property type="protein sequence ID" value="RKQ95142.1"/>
    <property type="molecule type" value="Genomic_DNA"/>
</dbReference>
<dbReference type="PROSITE" id="PS51819">
    <property type="entry name" value="VOC"/>
    <property type="match status" value="1"/>
</dbReference>
<comment type="caution">
    <text evidence="2">The sequence shown here is derived from an EMBL/GenBank/DDBJ whole genome shotgun (WGS) entry which is preliminary data.</text>
</comment>
<gene>
    <name evidence="2" type="ORF">C7435_2829</name>
</gene>
<reference evidence="2 3" key="1">
    <citation type="submission" date="2018-10" db="EMBL/GenBank/DDBJ databases">
        <title>Genomic Encyclopedia of Type Strains, Phase IV (KMG-IV): sequencing the most valuable type-strain genomes for metagenomic binning, comparative biology and taxonomic classification.</title>
        <authorList>
            <person name="Goeker M."/>
        </authorList>
    </citation>
    <scope>NUCLEOTIDE SEQUENCE [LARGE SCALE GENOMIC DNA]</scope>
    <source>
        <strain evidence="2 3">DSM 4734</strain>
    </source>
</reference>
<evidence type="ECO:0000313" key="3">
    <source>
        <dbReference type="Proteomes" id="UP000273675"/>
    </source>
</evidence>
<accession>A0A495D0S7</accession>
<protein>
    <recommendedName>
        <fullName evidence="1">VOC domain-containing protein</fullName>
    </recommendedName>
</protein>
<evidence type="ECO:0000313" key="2">
    <source>
        <dbReference type="EMBL" id="RKQ95142.1"/>
    </source>
</evidence>
<dbReference type="InterPro" id="IPR037523">
    <property type="entry name" value="VOC_core"/>
</dbReference>
<name>A0A495D0S7_9PROT</name>
<dbReference type="PANTHER" id="PTHR33993">
    <property type="entry name" value="GLYOXALASE-RELATED"/>
    <property type="match status" value="1"/>
</dbReference>
<feature type="domain" description="VOC" evidence="1">
    <location>
        <begin position="13"/>
        <end position="119"/>
    </location>
</feature>
<dbReference type="Gene3D" id="3.10.180.10">
    <property type="entry name" value="2,3-Dihydroxybiphenyl 1,2-Dioxygenase, domain 1"/>
    <property type="match status" value="1"/>
</dbReference>
<proteinExistence type="predicted"/>
<dbReference type="InterPro" id="IPR029068">
    <property type="entry name" value="Glyas_Bleomycin-R_OHBP_Dase"/>
</dbReference>
<dbReference type="OrthoDB" id="9792323at2"/>
<dbReference type="PANTHER" id="PTHR33993:SF1">
    <property type="entry name" value="GLYOXALASE FAMILY PROTEIN"/>
    <property type="match status" value="1"/>
</dbReference>
<evidence type="ECO:0000259" key="1">
    <source>
        <dbReference type="PROSITE" id="PS51819"/>
    </source>
</evidence>
<dbReference type="InterPro" id="IPR052164">
    <property type="entry name" value="Anthracycline_SecMetBiosynth"/>
</dbReference>
<dbReference type="SUPFAM" id="SSF54593">
    <property type="entry name" value="Glyoxalase/Bleomycin resistance protein/Dihydroxybiphenyl dioxygenase"/>
    <property type="match status" value="1"/>
</dbReference>
<dbReference type="InterPro" id="IPR004360">
    <property type="entry name" value="Glyas_Fos-R_dOase_dom"/>
</dbReference>
<dbReference type="AlphaFoldDB" id="A0A495D0S7"/>
<dbReference type="CDD" id="cd07247">
    <property type="entry name" value="SgaA_N_like"/>
    <property type="match status" value="1"/>
</dbReference>
<organism evidence="2 3">
    <name type="scientific">Maricaulis maris</name>
    <dbReference type="NCBI Taxonomy" id="74318"/>
    <lineage>
        <taxon>Bacteria</taxon>
        <taxon>Pseudomonadati</taxon>
        <taxon>Pseudomonadota</taxon>
        <taxon>Alphaproteobacteria</taxon>
        <taxon>Maricaulales</taxon>
        <taxon>Maricaulaceae</taxon>
        <taxon>Maricaulis</taxon>
    </lineage>
</organism>
<sequence length="133" mass="14521">MDSQVNDNEAILKIDYNEIPVTDMEAAKAFYAGAFGWSFIDFGPAYAAFENTGLDGGLRLEDKAFATGCLIILKAKDILAAEVRVEEAGGKIINREDFPGGRRFHFTDPSGNELAIWSPNGKYDPQAANDPDE</sequence>
<dbReference type="Pfam" id="PF00903">
    <property type="entry name" value="Glyoxalase"/>
    <property type="match status" value="1"/>
</dbReference>